<dbReference type="PANTHER" id="PTHR41523">
    <property type="entry name" value="TWO-COMPONENT SYSTEM SENSOR PROTEIN"/>
    <property type="match status" value="1"/>
</dbReference>
<sequence length="236" mass="26213">MSQWFGAVTDIHDLIQLQERQSVLMAELQHRTRNLMAVVETVIRKSLASSRDMADARARIDERFGALSRVQGLLSRRADGGRVTFDALLSDELGAHVPLSADDEPSRVTLDGPPGVELRSLHVQILALGLHELTTNAVKYGALAYPDGRLVVRWRVREAPQEPPHLLVDWRETGVPDMPHADEPARGGGYGRQLIERALPYQLGARTDYRFEPDGVHCVIELPLPTTEAGSRLRHG</sequence>
<protein>
    <recommendedName>
        <fullName evidence="2">histidine kinase</fullName>
        <ecNumber evidence="2">2.7.13.3</ecNumber>
    </recommendedName>
</protein>
<evidence type="ECO:0000313" key="9">
    <source>
        <dbReference type="EMBL" id="MDR6529541.1"/>
    </source>
</evidence>
<dbReference type="EC" id="2.7.13.3" evidence="2"/>
<evidence type="ECO:0000256" key="5">
    <source>
        <dbReference type="ARBA" id="ARBA00022741"/>
    </source>
</evidence>
<evidence type="ECO:0000256" key="4">
    <source>
        <dbReference type="ARBA" id="ARBA00022679"/>
    </source>
</evidence>
<evidence type="ECO:0000256" key="2">
    <source>
        <dbReference type="ARBA" id="ARBA00012438"/>
    </source>
</evidence>
<dbReference type="SUPFAM" id="SSF55874">
    <property type="entry name" value="ATPase domain of HSP90 chaperone/DNA topoisomerase II/histidine kinase"/>
    <property type="match status" value="1"/>
</dbReference>
<dbReference type="InterPro" id="IPR011102">
    <property type="entry name" value="Sig_transdc_His_kinase_HWE"/>
</dbReference>
<feature type="domain" description="Signal transduction histidine kinase HWE region" evidence="8">
    <location>
        <begin position="27"/>
        <end position="114"/>
    </location>
</feature>
<reference evidence="9 10" key="1">
    <citation type="submission" date="2023-07" db="EMBL/GenBank/DDBJ databases">
        <title>Sorghum-associated microbial communities from plants grown in Nebraska, USA.</title>
        <authorList>
            <person name="Schachtman D."/>
        </authorList>
    </citation>
    <scope>NUCLEOTIDE SEQUENCE [LARGE SCALE GENOMIC DNA]</scope>
    <source>
        <strain evidence="9 10">DS2154</strain>
    </source>
</reference>
<evidence type="ECO:0000313" key="10">
    <source>
        <dbReference type="Proteomes" id="UP001262754"/>
    </source>
</evidence>
<dbReference type="PANTHER" id="PTHR41523:SF7">
    <property type="entry name" value="HISTIDINE KINASE"/>
    <property type="match status" value="1"/>
</dbReference>
<dbReference type="Proteomes" id="UP001262754">
    <property type="component" value="Unassembled WGS sequence"/>
</dbReference>
<comment type="catalytic activity">
    <reaction evidence="1">
        <text>ATP + protein L-histidine = ADP + protein N-phospho-L-histidine.</text>
        <dbReference type="EC" id="2.7.13.3"/>
    </reaction>
</comment>
<keyword evidence="10" id="KW-1185">Reference proteome</keyword>
<evidence type="ECO:0000256" key="6">
    <source>
        <dbReference type="ARBA" id="ARBA00022777"/>
    </source>
</evidence>
<organism evidence="9 10">
    <name type="scientific">Caulobacter rhizosphaerae</name>
    <dbReference type="NCBI Taxonomy" id="2010972"/>
    <lineage>
        <taxon>Bacteria</taxon>
        <taxon>Pseudomonadati</taxon>
        <taxon>Pseudomonadota</taxon>
        <taxon>Alphaproteobacteria</taxon>
        <taxon>Caulobacterales</taxon>
        <taxon>Caulobacteraceae</taxon>
        <taxon>Caulobacter</taxon>
    </lineage>
</organism>
<gene>
    <name evidence="9" type="ORF">J2800_000256</name>
</gene>
<keyword evidence="5" id="KW-0547">Nucleotide-binding</keyword>
<proteinExistence type="predicted"/>
<dbReference type="InterPro" id="IPR036890">
    <property type="entry name" value="HATPase_C_sf"/>
</dbReference>
<evidence type="ECO:0000256" key="7">
    <source>
        <dbReference type="ARBA" id="ARBA00022840"/>
    </source>
</evidence>
<accession>A0ABU1MUI5</accession>
<keyword evidence="7" id="KW-0067">ATP-binding</keyword>
<comment type="caution">
    <text evidence="9">The sequence shown here is derived from an EMBL/GenBank/DDBJ whole genome shotgun (WGS) entry which is preliminary data.</text>
</comment>
<evidence type="ECO:0000256" key="1">
    <source>
        <dbReference type="ARBA" id="ARBA00000085"/>
    </source>
</evidence>
<keyword evidence="3" id="KW-0597">Phosphoprotein</keyword>
<dbReference type="EMBL" id="JAVDRL010000001">
    <property type="protein sequence ID" value="MDR6529541.1"/>
    <property type="molecule type" value="Genomic_DNA"/>
</dbReference>
<evidence type="ECO:0000256" key="3">
    <source>
        <dbReference type="ARBA" id="ARBA00022553"/>
    </source>
</evidence>
<dbReference type="RefSeq" id="WP_310028476.1">
    <property type="nucleotide sequence ID" value="NZ_JAVDRL010000001.1"/>
</dbReference>
<dbReference type="Gene3D" id="3.30.565.10">
    <property type="entry name" value="Histidine kinase-like ATPase, C-terminal domain"/>
    <property type="match status" value="1"/>
</dbReference>
<dbReference type="SMART" id="SM00911">
    <property type="entry name" value="HWE_HK"/>
    <property type="match status" value="1"/>
</dbReference>
<keyword evidence="4" id="KW-0808">Transferase</keyword>
<evidence type="ECO:0000259" key="8">
    <source>
        <dbReference type="SMART" id="SM00911"/>
    </source>
</evidence>
<keyword evidence="6 9" id="KW-0418">Kinase</keyword>
<name>A0ABU1MUI5_9CAUL</name>
<dbReference type="Pfam" id="PF07536">
    <property type="entry name" value="HWE_HK"/>
    <property type="match status" value="1"/>
</dbReference>
<dbReference type="GO" id="GO:0016301">
    <property type="term" value="F:kinase activity"/>
    <property type="evidence" value="ECO:0007669"/>
    <property type="project" value="UniProtKB-KW"/>
</dbReference>